<keyword evidence="1" id="KW-0812">Transmembrane</keyword>
<keyword evidence="1" id="KW-0472">Membrane</keyword>
<dbReference type="RefSeq" id="WP_257894050.1">
    <property type="nucleotide sequence ID" value="NZ_JAIMBW010000001.1"/>
</dbReference>
<feature type="transmembrane region" description="Helical" evidence="1">
    <location>
        <begin position="62"/>
        <end position="85"/>
    </location>
</feature>
<dbReference type="EMBL" id="JAIMBW010000001">
    <property type="protein sequence ID" value="MBY4894488.1"/>
    <property type="molecule type" value="Genomic_DNA"/>
</dbReference>
<feature type="transmembrane region" description="Helical" evidence="1">
    <location>
        <begin position="105"/>
        <end position="130"/>
    </location>
</feature>
<evidence type="ECO:0000256" key="1">
    <source>
        <dbReference type="SAM" id="Phobius"/>
    </source>
</evidence>
<organism evidence="2">
    <name type="scientific">Gymnodinialimonas phycosphaerae</name>
    <dbReference type="NCBI Taxonomy" id="2841589"/>
    <lineage>
        <taxon>Bacteria</taxon>
        <taxon>Pseudomonadati</taxon>
        <taxon>Pseudomonadota</taxon>
        <taxon>Alphaproteobacteria</taxon>
        <taxon>Rhodobacterales</taxon>
        <taxon>Paracoccaceae</taxon>
        <taxon>Gymnodinialimonas</taxon>
    </lineage>
</organism>
<feature type="transmembrane region" description="Helical" evidence="1">
    <location>
        <begin position="33"/>
        <end position="50"/>
    </location>
</feature>
<gene>
    <name evidence="2" type="ORF">KUL25_17155</name>
</gene>
<sequence length="146" mass="14879">MTGPKLISMILFGTLAWMFGFLFTVGLSGASGGLLAGVIVAGLSCTFIWFASCGRHAFARGFLSLGAVFIIVPVAGMVGFGEQVAETSVAALQSGEGLTDEEASALFLSSIMAGAGLIFGIIVGLVLVLIGGLMHRRTVPTPDLAP</sequence>
<reference evidence="2 3" key="1">
    <citation type="submission" date="2021-07" db="EMBL/GenBank/DDBJ databases">
        <title>Karlodiniumbacter phycospheric gen. nov., sp. nov., a phycosphere bacterium isolated from karlodinium veneficum.</title>
        <authorList>
            <person name="Peng Y."/>
            <person name="Jiang L."/>
            <person name="Lee J."/>
        </authorList>
    </citation>
    <scope>NUCLEOTIDE SEQUENCE</scope>
    <source>
        <strain evidence="2 3">N5</strain>
    </source>
</reference>
<keyword evidence="3" id="KW-1185">Reference proteome</keyword>
<keyword evidence="1" id="KW-1133">Transmembrane helix</keyword>
<proteinExistence type="predicted"/>
<dbReference type="Proteomes" id="UP000693972">
    <property type="component" value="Unassembled WGS sequence"/>
</dbReference>
<evidence type="ECO:0000313" key="2">
    <source>
        <dbReference type="EMBL" id="QXL87140.1"/>
    </source>
</evidence>
<feature type="transmembrane region" description="Helical" evidence="1">
    <location>
        <begin position="7"/>
        <end position="27"/>
    </location>
</feature>
<name>A0A975YFA7_9RHOB</name>
<evidence type="ECO:0000313" key="3">
    <source>
        <dbReference type="Proteomes" id="UP000693972"/>
    </source>
</evidence>
<accession>A0A975YFA7</accession>
<dbReference type="EMBL" id="CP078073">
    <property type="protein sequence ID" value="QXL87140.1"/>
    <property type="molecule type" value="Genomic_DNA"/>
</dbReference>
<protein>
    <submittedName>
        <fullName evidence="2">Uncharacterized protein</fullName>
    </submittedName>
</protein>
<dbReference type="AlphaFoldDB" id="A0A975YFA7"/>